<feature type="compositionally biased region" description="Low complexity" evidence="1">
    <location>
        <begin position="1080"/>
        <end position="1090"/>
    </location>
</feature>
<feature type="compositionally biased region" description="Pro residues" evidence="1">
    <location>
        <begin position="220"/>
        <end position="232"/>
    </location>
</feature>
<feature type="compositionally biased region" description="Polar residues" evidence="1">
    <location>
        <begin position="203"/>
        <end position="213"/>
    </location>
</feature>
<feature type="compositionally biased region" description="Low complexity" evidence="1">
    <location>
        <begin position="105"/>
        <end position="151"/>
    </location>
</feature>
<feature type="region of interest" description="Disordered" evidence="1">
    <location>
        <begin position="493"/>
        <end position="559"/>
    </location>
</feature>
<evidence type="ECO:0000313" key="4">
    <source>
        <dbReference type="Proteomes" id="UP000245783"/>
    </source>
</evidence>
<feature type="region of interest" description="Disordered" evidence="1">
    <location>
        <begin position="786"/>
        <end position="885"/>
    </location>
</feature>
<dbReference type="OrthoDB" id="1938591at2759"/>
<keyword evidence="4" id="KW-1185">Reference proteome</keyword>
<feature type="compositionally biased region" description="Polar residues" evidence="1">
    <location>
        <begin position="1046"/>
        <end position="1062"/>
    </location>
</feature>
<dbReference type="GO" id="GO:0003677">
    <property type="term" value="F:DNA binding"/>
    <property type="evidence" value="ECO:0007669"/>
    <property type="project" value="InterPro"/>
</dbReference>
<feature type="compositionally biased region" description="Basic and acidic residues" evidence="1">
    <location>
        <begin position="1189"/>
        <end position="1198"/>
    </location>
</feature>
<proteinExistence type="predicted"/>
<feature type="compositionally biased region" description="Low complexity" evidence="1">
    <location>
        <begin position="496"/>
        <end position="506"/>
    </location>
</feature>
<feature type="compositionally biased region" description="Basic and acidic residues" evidence="1">
    <location>
        <begin position="1216"/>
        <end position="1232"/>
    </location>
</feature>
<feature type="compositionally biased region" description="Pro residues" evidence="1">
    <location>
        <begin position="724"/>
        <end position="742"/>
    </location>
</feature>
<organism evidence="3 4">
    <name type="scientific">Ceraceosorus guamensis</name>
    <dbReference type="NCBI Taxonomy" id="1522189"/>
    <lineage>
        <taxon>Eukaryota</taxon>
        <taxon>Fungi</taxon>
        <taxon>Dikarya</taxon>
        <taxon>Basidiomycota</taxon>
        <taxon>Ustilaginomycotina</taxon>
        <taxon>Exobasidiomycetes</taxon>
        <taxon>Ceraceosorales</taxon>
        <taxon>Ceraceosoraceae</taxon>
        <taxon>Ceraceosorus</taxon>
    </lineage>
</organism>
<dbReference type="InterPro" id="IPR001606">
    <property type="entry name" value="ARID_dom"/>
</dbReference>
<dbReference type="Pfam" id="PF05397">
    <property type="entry name" value="Med15_fungi"/>
    <property type="match status" value="1"/>
</dbReference>
<dbReference type="Gene3D" id="1.10.150.60">
    <property type="entry name" value="ARID DNA-binding domain"/>
    <property type="match status" value="1"/>
</dbReference>
<feature type="compositionally biased region" description="Low complexity" evidence="1">
    <location>
        <begin position="786"/>
        <end position="809"/>
    </location>
</feature>
<dbReference type="GO" id="GO:0003712">
    <property type="term" value="F:transcription coregulator activity"/>
    <property type="evidence" value="ECO:0007669"/>
    <property type="project" value="InterPro"/>
</dbReference>
<feature type="region of interest" description="Disordered" evidence="1">
    <location>
        <begin position="174"/>
        <end position="242"/>
    </location>
</feature>
<dbReference type="GO" id="GO:0016592">
    <property type="term" value="C:mediator complex"/>
    <property type="evidence" value="ECO:0007669"/>
    <property type="project" value="InterPro"/>
</dbReference>
<feature type="compositionally biased region" description="Polar residues" evidence="1">
    <location>
        <begin position="379"/>
        <end position="413"/>
    </location>
</feature>
<dbReference type="Proteomes" id="UP000245783">
    <property type="component" value="Unassembled WGS sequence"/>
</dbReference>
<sequence length="1499" mass="159357">MAFNSNNANAAALLAFQQQLQQQQQQQQQQRPQASMSFAQSPFAQPQQQQQQQSPQHQPAQQQFGMAQNNMAAAVAAALQSGQIPPQLQGLTQQQIRQLLTQGFSAASQGQQHPPPQQQQSQQGIHANLQQSQQQQQQQPQQHHQMAHSQMNNGQPNNSGMPAWFAQMQAHQNHAQGNGSGVGLPAGMQPHPSQQQFQQPNQAHGSPMQSSPAMQHVAPSRPPFPAQQPHQPPGGLVSGAQAAASAAQAAAMNRQQAASNANATNASVAGANAPGMSAVRPQVNLAGMPPALQHAIARAKNGQLDPTTLQKLRSAISSWQQGQQQRSTQQGLGQQSSPFVSHGQVPPQPRPPPATQPQQAQPQMPMQGSQHHTPHMNHAQPQPQMGTPTMSHSSPPQQSGLQHLQGPIGNQTHALRPPGGAIGQNAPNHPPQAPTDAESNDLMRLLSVAQNRIRDLEPKLAAADTPQAREHFEKQMNDSKALLQKVLSLRQEQIHRQQQQQQQLGQSTIAGPRHPPQPGAQGQQNQPGVGGDSSIRPQPVAHNQAPGNQQTSSAPGGMVMKPENFMRALLEIHAKQGSPQNAQVKIGNRALDMYRFYMLVQAHGGSKSVSSKNAWSEIATALDLPLQVHEHVAVWYRNSLLPIENMWLNATVSSIQQRLLQQLQAQSGPHAQPAALQMQANAQAVAHAQSQAQQTAQQALRHMAAQNASMIQGGPSLAQAPQVPQQPPQAPPPQQAGPPQRPPSAAASEIPQQLTPAQLAQIGLTQDQFTAMMRSGQGQQLRERFLQMQQQRQQQQQNASGALAASAAAMKPPGAPVPQAQNASQMPPHMQARPPGFGEASQQHGQYPPQGQPPLHTAKQDGNSGMVWIANAPGSGPQPGQGGPHEVRELRVSEADLSKAKEVMTRMDQELSRSRPRLEVKELAEAEKESIFSHVVSLGDICDQVNALLPAFFAINRNIDAARRLKIMSFMFKDQLDLVPRRQCLLSLGDLEKLKTQIHRCISFVKTSAPALAEHLLSSMQAEREQSRASAHWQALQAQQQLQQQPNQPSTMPQTLGQQAMGQPQHAQPSPLAPAPPAPVQNIAPAAPDAPDSDEALASMHGIKRGLRVEDLKPPPVKRGKGAAAAAQQSAPAAAQAKSPAAGRLGQLNNAESPGPSKVDSPKAAAASPPATKGGKKAAATKGKAARKTKAEKEKNDEATATAARSKPKTSADIMAEVKREMAEAEAKRKGEAGGVDAGGNVAPSQKPDDDTNQTPLSKPLTQRERDDMLAQQDPAAFVDAAWQDLVAPNGSGAGTSVPLADAQSLEGLLAMLGQEPGPGGAFVDAALPATDANANAASAASEAPPQPEANIEVDMFDWIDESYLDEPQAELSAFLGGGAPHVTREEPPAQTPDLVPSSKLASGSSSNSSSMIMAKGSSNLSNTINALDGVVRISSSPSGMDSSDDSEPSPEDLINSITGAAGGSNDEAGRRASQKRKSEEDWWDTEHQPQLQPWAIVS</sequence>
<feature type="compositionally biased region" description="Low complexity" evidence="1">
    <location>
        <begin position="317"/>
        <end position="337"/>
    </location>
</feature>
<feature type="compositionally biased region" description="Low complexity" evidence="1">
    <location>
        <begin position="1122"/>
        <end position="1143"/>
    </location>
</feature>
<dbReference type="SMART" id="SM01014">
    <property type="entry name" value="ARID"/>
    <property type="match status" value="1"/>
</dbReference>
<protein>
    <recommendedName>
        <fullName evidence="2">ARID domain-containing protein</fullName>
    </recommendedName>
</protein>
<dbReference type="RefSeq" id="XP_025368264.1">
    <property type="nucleotide sequence ID" value="XM_025510756.1"/>
</dbReference>
<feature type="region of interest" description="Disordered" evidence="1">
    <location>
        <begin position="105"/>
        <end position="162"/>
    </location>
</feature>
<dbReference type="Pfam" id="PF01388">
    <property type="entry name" value="ARID"/>
    <property type="match status" value="1"/>
</dbReference>
<dbReference type="CDD" id="cd16871">
    <property type="entry name" value="ARID_Swi1p-like"/>
    <property type="match status" value="1"/>
</dbReference>
<feature type="region of interest" description="Disordered" evidence="1">
    <location>
        <begin position="1433"/>
        <end position="1499"/>
    </location>
</feature>
<feature type="compositionally biased region" description="Low complexity" evidence="1">
    <location>
        <begin position="356"/>
        <end position="370"/>
    </location>
</feature>
<feature type="compositionally biased region" description="Basic and acidic residues" evidence="1">
    <location>
        <begin position="1477"/>
        <end position="1488"/>
    </location>
</feature>
<dbReference type="SMART" id="SM00501">
    <property type="entry name" value="BRIGHT"/>
    <property type="match status" value="1"/>
</dbReference>
<feature type="region of interest" description="Disordered" evidence="1">
    <location>
        <begin position="21"/>
        <end position="63"/>
    </location>
</feature>
<dbReference type="GeneID" id="37032626"/>
<feature type="compositionally biased region" description="Polar residues" evidence="1">
    <location>
        <begin position="545"/>
        <end position="554"/>
    </location>
</feature>
<feature type="region of interest" description="Disordered" evidence="1">
    <location>
        <begin position="714"/>
        <end position="750"/>
    </location>
</feature>
<feature type="compositionally biased region" description="Low complexity" evidence="1">
    <location>
        <begin position="1398"/>
        <end position="1416"/>
    </location>
</feature>
<feature type="region of interest" description="Disordered" evidence="1">
    <location>
        <begin position="1023"/>
        <end position="1269"/>
    </location>
</feature>
<feature type="domain" description="ARID" evidence="2">
    <location>
        <begin position="559"/>
        <end position="648"/>
    </location>
</feature>
<feature type="compositionally biased region" description="Pro residues" evidence="1">
    <location>
        <begin position="346"/>
        <end position="355"/>
    </location>
</feature>
<feature type="compositionally biased region" description="Low complexity" evidence="1">
    <location>
        <begin position="1162"/>
        <end position="1183"/>
    </location>
</feature>
<feature type="compositionally biased region" description="Low complexity" evidence="1">
    <location>
        <begin position="1034"/>
        <end position="1045"/>
    </location>
</feature>
<gene>
    <name evidence="3" type="ORF">IE81DRAFT_187911</name>
</gene>
<accession>A0A316VV11</accession>
<feature type="region of interest" description="Disordered" evidence="1">
    <location>
        <begin position="315"/>
        <end position="437"/>
    </location>
</feature>
<evidence type="ECO:0000256" key="1">
    <source>
        <dbReference type="SAM" id="MobiDB-lite"/>
    </source>
</evidence>
<feature type="compositionally biased region" description="Low complexity" evidence="1">
    <location>
        <begin position="189"/>
        <end position="202"/>
    </location>
</feature>
<dbReference type="InterPro" id="IPR036431">
    <property type="entry name" value="ARID_dom_sf"/>
</dbReference>
<reference evidence="3 4" key="1">
    <citation type="journal article" date="2018" name="Mol. Biol. Evol.">
        <title>Broad Genomic Sampling Reveals a Smut Pathogenic Ancestry of the Fungal Clade Ustilaginomycotina.</title>
        <authorList>
            <person name="Kijpornyongpan T."/>
            <person name="Mondo S.J."/>
            <person name="Barry K."/>
            <person name="Sandor L."/>
            <person name="Lee J."/>
            <person name="Lipzen A."/>
            <person name="Pangilinan J."/>
            <person name="LaButti K."/>
            <person name="Hainaut M."/>
            <person name="Henrissat B."/>
            <person name="Grigoriev I.V."/>
            <person name="Spatafora J.W."/>
            <person name="Aime M.C."/>
        </authorList>
    </citation>
    <scope>NUCLEOTIDE SEQUENCE [LARGE SCALE GENOMIC DNA]</scope>
    <source>
        <strain evidence="3 4">MCA 4658</strain>
    </source>
</reference>
<evidence type="ECO:0000259" key="2">
    <source>
        <dbReference type="PROSITE" id="PS51011"/>
    </source>
</evidence>
<dbReference type="GO" id="GO:0006357">
    <property type="term" value="P:regulation of transcription by RNA polymerase II"/>
    <property type="evidence" value="ECO:0007669"/>
    <property type="project" value="InterPro"/>
</dbReference>
<name>A0A316VV11_9BASI</name>
<feature type="compositionally biased region" description="Low complexity" evidence="1">
    <location>
        <begin position="21"/>
        <end position="30"/>
    </location>
</feature>
<dbReference type="PROSITE" id="PS51011">
    <property type="entry name" value="ARID"/>
    <property type="match status" value="1"/>
</dbReference>
<dbReference type="SUPFAM" id="SSF46774">
    <property type="entry name" value="ARID-like"/>
    <property type="match status" value="1"/>
</dbReference>
<dbReference type="EMBL" id="KZ819399">
    <property type="protein sequence ID" value="PWN41104.1"/>
    <property type="molecule type" value="Genomic_DNA"/>
</dbReference>
<dbReference type="InParanoid" id="A0A316VV11"/>
<dbReference type="InterPro" id="IPR008626">
    <property type="entry name" value="Mediator_Med15_fun"/>
</dbReference>
<evidence type="ECO:0000313" key="3">
    <source>
        <dbReference type="EMBL" id="PWN41104.1"/>
    </source>
</evidence>
<feature type="compositionally biased region" description="Low complexity" evidence="1">
    <location>
        <begin position="37"/>
        <end position="63"/>
    </location>
</feature>
<dbReference type="STRING" id="1522189.A0A316VV11"/>
<feature type="region of interest" description="Disordered" evidence="1">
    <location>
        <begin position="1375"/>
        <end position="1416"/>
    </location>
</feature>